<dbReference type="InterPro" id="IPR008271">
    <property type="entry name" value="Ser/Thr_kinase_AS"/>
</dbReference>
<proteinExistence type="predicted"/>
<protein>
    <submittedName>
        <fullName evidence="8">Mitotic checkpoint protein Mps1</fullName>
    </submittedName>
</protein>
<evidence type="ECO:0000256" key="4">
    <source>
        <dbReference type="ARBA" id="ARBA00022777"/>
    </source>
</evidence>
<evidence type="ECO:0000256" key="6">
    <source>
        <dbReference type="SAM" id="MobiDB-lite"/>
    </source>
</evidence>
<dbReference type="FunFam" id="3.30.200.20:FF:000131">
    <property type="entry name" value="Dual specificity protein kinase TTK"/>
    <property type="match status" value="1"/>
</dbReference>
<dbReference type="Proteomes" id="UP001431209">
    <property type="component" value="Unassembled WGS sequence"/>
</dbReference>
<dbReference type="GO" id="GO:0000776">
    <property type="term" value="C:kinetochore"/>
    <property type="evidence" value="ECO:0007669"/>
    <property type="project" value="TreeGrafter"/>
</dbReference>
<feature type="compositionally biased region" description="Low complexity" evidence="6">
    <location>
        <begin position="24"/>
        <end position="36"/>
    </location>
</feature>
<dbReference type="GO" id="GO:0005634">
    <property type="term" value="C:nucleus"/>
    <property type="evidence" value="ECO:0007669"/>
    <property type="project" value="TreeGrafter"/>
</dbReference>
<dbReference type="FunFam" id="1.10.510.10:FF:000224">
    <property type="entry name" value="serine/threonine-protein kinase mph1 isoform X1"/>
    <property type="match status" value="1"/>
</dbReference>
<dbReference type="GO" id="GO:0033316">
    <property type="term" value="P:meiotic spindle assembly checkpoint signaling"/>
    <property type="evidence" value="ECO:0007669"/>
    <property type="project" value="TreeGrafter"/>
</dbReference>
<sequence>MLPSPQNVHKSSHMQLPPPPSMPSPYHQQQQQQQHHPQFILPTQNQEVFMVNNHPYTKIDIIGRGGSCKVYKCFDPDRKIVALKRVKLSRHDESSVTGFINEVELLQKLKDKSNIIQLIDYEVNSHTKTLSIIMECGQVDLNTVLRGSRGKLSPHQIKLYWQQMLEAVHTIHEARIVHGDLKPANFLLVQGTLKLIDFGIAKAIQNDTTNIVRDNQVGTPNYISPEALELPEGQKKYKLGRPSDIWSLGCILHQMIYGKTPFADLNVPQKIKIILDKSHKINFEKYVVVDGVSRSVDMGVIDVLKKTLVRDAAERATIPSLLRHGYLVPMRTESLRTVIGDLVRMSAGITLDRAEAITRDLVERLESNGDVHDVVSKLINNI</sequence>
<dbReference type="PANTHER" id="PTHR22974">
    <property type="entry name" value="MIXED LINEAGE PROTEIN KINASE"/>
    <property type="match status" value="1"/>
</dbReference>
<dbReference type="GO" id="GO:0098813">
    <property type="term" value="P:nuclear chromosome segregation"/>
    <property type="evidence" value="ECO:0007669"/>
    <property type="project" value="UniProtKB-ARBA"/>
</dbReference>
<keyword evidence="4" id="KW-0418">Kinase</keyword>
<dbReference type="PANTHER" id="PTHR22974:SF21">
    <property type="entry name" value="DUAL SPECIFICITY PROTEIN KINASE TTK"/>
    <property type="match status" value="1"/>
</dbReference>
<dbReference type="Gene3D" id="1.10.510.10">
    <property type="entry name" value="Transferase(Phosphotransferase) domain 1"/>
    <property type="match status" value="1"/>
</dbReference>
<evidence type="ECO:0000256" key="3">
    <source>
        <dbReference type="ARBA" id="ARBA00022741"/>
    </source>
</evidence>
<dbReference type="AlphaFoldDB" id="A0AAW2ZEU2"/>
<name>A0AAW2ZEU2_9EUKA</name>
<dbReference type="GO" id="GO:0005524">
    <property type="term" value="F:ATP binding"/>
    <property type="evidence" value="ECO:0007669"/>
    <property type="project" value="UniProtKB-KW"/>
</dbReference>
<evidence type="ECO:0000256" key="2">
    <source>
        <dbReference type="ARBA" id="ARBA00022679"/>
    </source>
</evidence>
<dbReference type="GO" id="GO:0004712">
    <property type="term" value="F:protein serine/threonine/tyrosine kinase activity"/>
    <property type="evidence" value="ECO:0007669"/>
    <property type="project" value="TreeGrafter"/>
</dbReference>
<dbReference type="InterPro" id="IPR011009">
    <property type="entry name" value="Kinase-like_dom_sf"/>
</dbReference>
<dbReference type="PROSITE" id="PS50011">
    <property type="entry name" value="PROTEIN_KINASE_DOM"/>
    <property type="match status" value="1"/>
</dbReference>
<reference evidence="8 9" key="1">
    <citation type="submission" date="2024-03" db="EMBL/GenBank/DDBJ databases">
        <title>The Acrasis kona genome and developmental transcriptomes reveal deep origins of eukaryotic multicellular pathways.</title>
        <authorList>
            <person name="Sheikh S."/>
            <person name="Fu C.-J."/>
            <person name="Brown M.W."/>
            <person name="Baldauf S.L."/>
        </authorList>
    </citation>
    <scope>NUCLEOTIDE SEQUENCE [LARGE SCALE GENOMIC DNA]</scope>
    <source>
        <strain evidence="8 9">ATCC MYA-3509</strain>
    </source>
</reference>
<evidence type="ECO:0000313" key="8">
    <source>
        <dbReference type="EMBL" id="KAL0488306.1"/>
    </source>
</evidence>
<dbReference type="GO" id="GO:0034501">
    <property type="term" value="P:protein localization to kinetochore"/>
    <property type="evidence" value="ECO:0007669"/>
    <property type="project" value="TreeGrafter"/>
</dbReference>
<dbReference type="Gene3D" id="3.30.200.20">
    <property type="entry name" value="Phosphorylase Kinase, domain 1"/>
    <property type="match status" value="1"/>
</dbReference>
<gene>
    <name evidence="8" type="ORF">AKO1_015471</name>
</gene>
<dbReference type="SMART" id="SM00220">
    <property type="entry name" value="S_TKc"/>
    <property type="match status" value="1"/>
</dbReference>
<keyword evidence="5" id="KW-0067">ATP-binding</keyword>
<evidence type="ECO:0000313" key="9">
    <source>
        <dbReference type="Proteomes" id="UP001431209"/>
    </source>
</evidence>
<dbReference type="GO" id="GO:0004674">
    <property type="term" value="F:protein serine/threonine kinase activity"/>
    <property type="evidence" value="ECO:0007669"/>
    <property type="project" value="UniProtKB-KW"/>
</dbReference>
<evidence type="ECO:0000256" key="5">
    <source>
        <dbReference type="ARBA" id="ARBA00022840"/>
    </source>
</evidence>
<dbReference type="InterPro" id="IPR000719">
    <property type="entry name" value="Prot_kinase_dom"/>
</dbReference>
<evidence type="ECO:0000259" key="7">
    <source>
        <dbReference type="PROSITE" id="PS50011"/>
    </source>
</evidence>
<dbReference type="GO" id="GO:0007094">
    <property type="term" value="P:mitotic spindle assembly checkpoint signaling"/>
    <property type="evidence" value="ECO:0007669"/>
    <property type="project" value="TreeGrafter"/>
</dbReference>
<feature type="domain" description="Protein kinase" evidence="7">
    <location>
        <begin position="56"/>
        <end position="327"/>
    </location>
</feature>
<dbReference type="InterPro" id="IPR027084">
    <property type="entry name" value="Mps1_cat"/>
</dbReference>
<dbReference type="EMBL" id="JAOPGA020001432">
    <property type="protein sequence ID" value="KAL0488306.1"/>
    <property type="molecule type" value="Genomic_DNA"/>
</dbReference>
<dbReference type="PROSITE" id="PS00108">
    <property type="entry name" value="PROTEIN_KINASE_ST"/>
    <property type="match status" value="1"/>
</dbReference>
<keyword evidence="1" id="KW-0723">Serine/threonine-protein kinase</keyword>
<dbReference type="CDD" id="cd14131">
    <property type="entry name" value="PKc_Mps1"/>
    <property type="match status" value="1"/>
</dbReference>
<organism evidence="8 9">
    <name type="scientific">Acrasis kona</name>
    <dbReference type="NCBI Taxonomy" id="1008807"/>
    <lineage>
        <taxon>Eukaryota</taxon>
        <taxon>Discoba</taxon>
        <taxon>Heterolobosea</taxon>
        <taxon>Tetramitia</taxon>
        <taxon>Eutetramitia</taxon>
        <taxon>Acrasidae</taxon>
        <taxon>Acrasis</taxon>
    </lineage>
</organism>
<keyword evidence="2" id="KW-0808">Transferase</keyword>
<keyword evidence="3" id="KW-0547">Nucleotide-binding</keyword>
<feature type="region of interest" description="Disordered" evidence="6">
    <location>
        <begin position="1"/>
        <end position="36"/>
    </location>
</feature>
<dbReference type="SUPFAM" id="SSF56112">
    <property type="entry name" value="Protein kinase-like (PK-like)"/>
    <property type="match status" value="1"/>
</dbReference>
<keyword evidence="9" id="KW-1185">Reference proteome</keyword>
<accession>A0AAW2ZEU2</accession>
<evidence type="ECO:0000256" key="1">
    <source>
        <dbReference type="ARBA" id="ARBA00022527"/>
    </source>
</evidence>
<comment type="caution">
    <text evidence="8">The sequence shown here is derived from an EMBL/GenBank/DDBJ whole genome shotgun (WGS) entry which is preliminary data.</text>
</comment>
<dbReference type="Pfam" id="PF00069">
    <property type="entry name" value="Pkinase"/>
    <property type="match status" value="1"/>
</dbReference>